<feature type="transmembrane region" description="Helical" evidence="1">
    <location>
        <begin position="124"/>
        <end position="143"/>
    </location>
</feature>
<dbReference type="OrthoDB" id="17800at2759"/>
<gene>
    <name evidence="2" type="ORF">AB205_0038340</name>
</gene>
<evidence type="ECO:0000313" key="2">
    <source>
        <dbReference type="EMBL" id="PIO27812.1"/>
    </source>
</evidence>
<evidence type="ECO:0000313" key="3">
    <source>
        <dbReference type="Proteomes" id="UP000228934"/>
    </source>
</evidence>
<keyword evidence="3" id="KW-1185">Reference proteome</keyword>
<dbReference type="EMBL" id="KV940755">
    <property type="protein sequence ID" value="PIO27812.1"/>
    <property type="molecule type" value="Genomic_DNA"/>
</dbReference>
<dbReference type="Proteomes" id="UP000228934">
    <property type="component" value="Unassembled WGS sequence"/>
</dbReference>
<dbReference type="PANTHER" id="PTHR28603">
    <property type="entry name" value="TRANSMEMBRANE PROTEIN 243"/>
    <property type="match status" value="1"/>
</dbReference>
<dbReference type="InterPro" id="IPR022564">
    <property type="entry name" value="DUF2678"/>
</dbReference>
<name>A0A2G9RIU7_AQUCT</name>
<evidence type="ECO:0000256" key="1">
    <source>
        <dbReference type="SAM" id="Phobius"/>
    </source>
</evidence>
<sequence>MAVCTALGGVTFPSHSVDRCGCLYNQRSVFACSIFCIRGGAHTDLIMFPAFFSFSVMQMLFHFLNYYVIFFVQVTIISAFVFPQPPPKPVNVFFAFCILLCSITGLILIFWYRQGDLEPKFRNLIYYILFSLVLLCICANLYFHDVGK</sequence>
<keyword evidence="1" id="KW-0472">Membrane</keyword>
<proteinExistence type="predicted"/>
<dbReference type="PANTHER" id="PTHR28603:SF1">
    <property type="entry name" value="TRANSMEMBRANE PROTEIN 243"/>
    <property type="match status" value="1"/>
</dbReference>
<dbReference type="Pfam" id="PF10856">
    <property type="entry name" value="DUF2678"/>
    <property type="match status" value="1"/>
</dbReference>
<feature type="transmembrane region" description="Helical" evidence="1">
    <location>
        <begin position="90"/>
        <end position="112"/>
    </location>
</feature>
<evidence type="ECO:0008006" key="4">
    <source>
        <dbReference type="Google" id="ProtNLM"/>
    </source>
</evidence>
<keyword evidence="1" id="KW-0812">Transmembrane</keyword>
<keyword evidence="1" id="KW-1133">Transmembrane helix</keyword>
<organism evidence="2 3">
    <name type="scientific">Aquarana catesbeiana</name>
    <name type="common">American bullfrog</name>
    <name type="synonym">Rana catesbeiana</name>
    <dbReference type="NCBI Taxonomy" id="8400"/>
    <lineage>
        <taxon>Eukaryota</taxon>
        <taxon>Metazoa</taxon>
        <taxon>Chordata</taxon>
        <taxon>Craniata</taxon>
        <taxon>Vertebrata</taxon>
        <taxon>Euteleostomi</taxon>
        <taxon>Amphibia</taxon>
        <taxon>Batrachia</taxon>
        <taxon>Anura</taxon>
        <taxon>Neobatrachia</taxon>
        <taxon>Ranoidea</taxon>
        <taxon>Ranidae</taxon>
        <taxon>Aquarana</taxon>
    </lineage>
</organism>
<reference evidence="3" key="1">
    <citation type="journal article" date="2017" name="Nat. Commun.">
        <title>The North American bullfrog draft genome provides insight into hormonal regulation of long noncoding RNA.</title>
        <authorList>
            <person name="Hammond S.A."/>
            <person name="Warren R.L."/>
            <person name="Vandervalk B.P."/>
            <person name="Kucuk E."/>
            <person name="Khan H."/>
            <person name="Gibb E.A."/>
            <person name="Pandoh P."/>
            <person name="Kirk H."/>
            <person name="Zhao Y."/>
            <person name="Jones M."/>
            <person name="Mungall A.J."/>
            <person name="Coope R."/>
            <person name="Pleasance S."/>
            <person name="Moore R.A."/>
            <person name="Holt R.A."/>
            <person name="Round J.M."/>
            <person name="Ohora S."/>
            <person name="Walle B.V."/>
            <person name="Veldhoen N."/>
            <person name="Helbing C.C."/>
            <person name="Birol I."/>
        </authorList>
    </citation>
    <scope>NUCLEOTIDE SEQUENCE [LARGE SCALE GENOMIC DNA]</scope>
</reference>
<protein>
    <recommendedName>
        <fullName evidence="4">Transmembrane protein 243</fullName>
    </recommendedName>
</protein>
<dbReference type="AlphaFoldDB" id="A0A2G9RIU7"/>
<accession>A0A2G9RIU7</accession>
<feature type="transmembrane region" description="Helical" evidence="1">
    <location>
        <begin position="64"/>
        <end position="84"/>
    </location>
</feature>